<gene>
    <name evidence="2" type="ORF">PLEPLA_LOCUS31381</name>
</gene>
<feature type="signal peptide" evidence="1">
    <location>
        <begin position="1"/>
        <end position="30"/>
    </location>
</feature>
<accession>A0A9N7V6G4</accession>
<keyword evidence="3" id="KW-1185">Reference proteome</keyword>
<name>A0A9N7V6G4_PLEPL</name>
<evidence type="ECO:0000313" key="2">
    <source>
        <dbReference type="EMBL" id="CAB1443665.1"/>
    </source>
</evidence>
<evidence type="ECO:0000256" key="1">
    <source>
        <dbReference type="SAM" id="SignalP"/>
    </source>
</evidence>
<protein>
    <recommendedName>
        <fullName evidence="4">Secreted protein</fullName>
    </recommendedName>
</protein>
<organism evidence="2 3">
    <name type="scientific">Pleuronectes platessa</name>
    <name type="common">European plaice</name>
    <dbReference type="NCBI Taxonomy" id="8262"/>
    <lineage>
        <taxon>Eukaryota</taxon>
        <taxon>Metazoa</taxon>
        <taxon>Chordata</taxon>
        <taxon>Craniata</taxon>
        <taxon>Vertebrata</taxon>
        <taxon>Euteleostomi</taxon>
        <taxon>Actinopterygii</taxon>
        <taxon>Neopterygii</taxon>
        <taxon>Teleostei</taxon>
        <taxon>Neoteleostei</taxon>
        <taxon>Acanthomorphata</taxon>
        <taxon>Carangaria</taxon>
        <taxon>Pleuronectiformes</taxon>
        <taxon>Pleuronectoidei</taxon>
        <taxon>Pleuronectidae</taxon>
        <taxon>Pleuronectes</taxon>
    </lineage>
</organism>
<feature type="chain" id="PRO_5040111581" description="Secreted protein" evidence="1">
    <location>
        <begin position="31"/>
        <end position="82"/>
    </location>
</feature>
<reference evidence="2" key="1">
    <citation type="submission" date="2020-03" db="EMBL/GenBank/DDBJ databases">
        <authorList>
            <person name="Weist P."/>
        </authorList>
    </citation>
    <scope>NUCLEOTIDE SEQUENCE</scope>
</reference>
<sequence length="82" mass="9175">MRQRPDVTSLTTGWGCLLICVAFRVETVSSAFSTSTSTSLEFHCTNMDFISSVSAPELVRQNTDTTDIRLIKHDPRGITMHR</sequence>
<keyword evidence="1" id="KW-0732">Signal</keyword>
<proteinExistence type="predicted"/>
<dbReference type="AlphaFoldDB" id="A0A9N7V6G4"/>
<evidence type="ECO:0008006" key="4">
    <source>
        <dbReference type="Google" id="ProtNLM"/>
    </source>
</evidence>
<evidence type="ECO:0000313" key="3">
    <source>
        <dbReference type="Proteomes" id="UP001153269"/>
    </source>
</evidence>
<dbReference type="EMBL" id="CADEAL010003157">
    <property type="protein sequence ID" value="CAB1443665.1"/>
    <property type="molecule type" value="Genomic_DNA"/>
</dbReference>
<comment type="caution">
    <text evidence="2">The sequence shown here is derived from an EMBL/GenBank/DDBJ whole genome shotgun (WGS) entry which is preliminary data.</text>
</comment>
<dbReference type="Proteomes" id="UP001153269">
    <property type="component" value="Unassembled WGS sequence"/>
</dbReference>